<dbReference type="Proteomes" id="UP000748308">
    <property type="component" value="Unassembled WGS sequence"/>
</dbReference>
<feature type="compositionally biased region" description="Basic and acidic residues" evidence="1">
    <location>
        <begin position="247"/>
        <end position="257"/>
    </location>
</feature>
<protein>
    <submittedName>
        <fullName evidence="2">Uncharacterized protein</fullName>
    </submittedName>
</protein>
<dbReference type="AlphaFoldDB" id="A0A937X809"/>
<dbReference type="EMBL" id="VGIY01000112">
    <property type="protein sequence ID" value="MBM3317361.1"/>
    <property type="molecule type" value="Genomic_DNA"/>
</dbReference>
<gene>
    <name evidence="2" type="ORF">FJY75_05870</name>
</gene>
<comment type="caution">
    <text evidence="2">The sequence shown here is derived from an EMBL/GenBank/DDBJ whole genome shotgun (WGS) entry which is preliminary data.</text>
</comment>
<organism evidence="2 3">
    <name type="scientific">Eiseniibacteriota bacterium</name>
    <dbReference type="NCBI Taxonomy" id="2212470"/>
    <lineage>
        <taxon>Bacteria</taxon>
        <taxon>Candidatus Eiseniibacteriota</taxon>
    </lineage>
</organism>
<reference evidence="2" key="1">
    <citation type="submission" date="2019-03" db="EMBL/GenBank/DDBJ databases">
        <title>Lake Tanganyika Metagenome-Assembled Genomes (MAGs).</title>
        <authorList>
            <person name="Tran P."/>
        </authorList>
    </citation>
    <scope>NUCLEOTIDE SEQUENCE</scope>
    <source>
        <strain evidence="2">M_DeepCast_400m_m2_100</strain>
    </source>
</reference>
<proteinExistence type="predicted"/>
<name>A0A937X809_UNCEI</name>
<feature type="region of interest" description="Disordered" evidence="1">
    <location>
        <begin position="218"/>
        <end position="257"/>
    </location>
</feature>
<accession>A0A937X809</accession>
<sequence>MRRTLHVLVAEGERSRALRGLVETQRRIRHAATEQECLDIAAAGAADVMVINLDDAGFGDPGLPARVRFASRNAFPVLGVGTRGRVDAGAWIRGGLHEILYWEELNPARLDRCLRHWVRHRSLRRRVRAADRRALQWWTDLVAALDEVRGRLERGSDALDAFLGRIETQDGEIADQRRHHLLQARKQLADLNQIAADLDIAARTIQLKGLERRQRQAQRGFASRDAYLQRPWDEEEPPCGDPSALDPPRDERYRFGS</sequence>
<evidence type="ECO:0000313" key="3">
    <source>
        <dbReference type="Proteomes" id="UP000748308"/>
    </source>
</evidence>
<evidence type="ECO:0000313" key="2">
    <source>
        <dbReference type="EMBL" id="MBM3317361.1"/>
    </source>
</evidence>
<evidence type="ECO:0000256" key="1">
    <source>
        <dbReference type="SAM" id="MobiDB-lite"/>
    </source>
</evidence>